<gene>
    <name evidence="2" type="ORF">B0H17DRAFT_443174</name>
</gene>
<protein>
    <submittedName>
        <fullName evidence="2">Uncharacterized protein</fullName>
    </submittedName>
</protein>
<evidence type="ECO:0000313" key="3">
    <source>
        <dbReference type="Proteomes" id="UP001221757"/>
    </source>
</evidence>
<proteinExistence type="predicted"/>
<feature type="compositionally biased region" description="Pro residues" evidence="1">
    <location>
        <begin position="29"/>
        <end position="41"/>
    </location>
</feature>
<feature type="region of interest" description="Disordered" evidence="1">
    <location>
        <begin position="1"/>
        <end position="94"/>
    </location>
</feature>
<name>A0AAD7GHD7_MYCRO</name>
<accession>A0AAD7GHD7</accession>
<comment type="caution">
    <text evidence="2">The sequence shown here is derived from an EMBL/GenBank/DDBJ whole genome shotgun (WGS) entry which is preliminary data.</text>
</comment>
<organism evidence="2 3">
    <name type="scientific">Mycena rosella</name>
    <name type="common">Pink bonnet</name>
    <name type="synonym">Agaricus rosellus</name>
    <dbReference type="NCBI Taxonomy" id="1033263"/>
    <lineage>
        <taxon>Eukaryota</taxon>
        <taxon>Fungi</taxon>
        <taxon>Dikarya</taxon>
        <taxon>Basidiomycota</taxon>
        <taxon>Agaricomycotina</taxon>
        <taxon>Agaricomycetes</taxon>
        <taxon>Agaricomycetidae</taxon>
        <taxon>Agaricales</taxon>
        <taxon>Marasmiineae</taxon>
        <taxon>Mycenaceae</taxon>
        <taxon>Mycena</taxon>
    </lineage>
</organism>
<evidence type="ECO:0000256" key="1">
    <source>
        <dbReference type="SAM" id="MobiDB-lite"/>
    </source>
</evidence>
<evidence type="ECO:0000313" key="2">
    <source>
        <dbReference type="EMBL" id="KAJ7695114.1"/>
    </source>
</evidence>
<dbReference type="EMBL" id="JARKIE010000039">
    <property type="protein sequence ID" value="KAJ7695114.1"/>
    <property type="molecule type" value="Genomic_DNA"/>
</dbReference>
<dbReference type="Proteomes" id="UP001221757">
    <property type="component" value="Unassembled WGS sequence"/>
</dbReference>
<reference evidence="2" key="1">
    <citation type="submission" date="2023-03" db="EMBL/GenBank/DDBJ databases">
        <title>Massive genome expansion in bonnet fungi (Mycena s.s.) driven by repeated elements and novel gene families across ecological guilds.</title>
        <authorList>
            <consortium name="Lawrence Berkeley National Laboratory"/>
            <person name="Harder C.B."/>
            <person name="Miyauchi S."/>
            <person name="Viragh M."/>
            <person name="Kuo A."/>
            <person name="Thoen E."/>
            <person name="Andreopoulos B."/>
            <person name="Lu D."/>
            <person name="Skrede I."/>
            <person name="Drula E."/>
            <person name="Henrissat B."/>
            <person name="Morin E."/>
            <person name="Kohler A."/>
            <person name="Barry K."/>
            <person name="LaButti K."/>
            <person name="Morin E."/>
            <person name="Salamov A."/>
            <person name="Lipzen A."/>
            <person name="Mereny Z."/>
            <person name="Hegedus B."/>
            <person name="Baldrian P."/>
            <person name="Stursova M."/>
            <person name="Weitz H."/>
            <person name="Taylor A."/>
            <person name="Grigoriev I.V."/>
            <person name="Nagy L.G."/>
            <person name="Martin F."/>
            <person name="Kauserud H."/>
        </authorList>
    </citation>
    <scope>NUCLEOTIDE SEQUENCE</scope>
    <source>
        <strain evidence="2">CBHHK067</strain>
    </source>
</reference>
<sequence>MSTATKPVSPLSGANFNPFATHPFTSYSPPAPRAPVPPRNPAPNHSHNTNHSPPQRSPSSPTGPVFVPYRPGAATPDLVLKRQPSGWQLPGTSK</sequence>
<feature type="compositionally biased region" description="Polar residues" evidence="1">
    <location>
        <begin position="45"/>
        <end position="62"/>
    </location>
</feature>
<dbReference type="AlphaFoldDB" id="A0AAD7GHD7"/>
<keyword evidence="3" id="KW-1185">Reference proteome</keyword>